<gene>
    <name evidence="2" type="ORF">AQUCO_00900289v1</name>
</gene>
<dbReference type="OrthoDB" id="1939758at2759"/>
<proteinExistence type="predicted"/>
<name>A0A2G5ECX2_AQUCA</name>
<dbReference type="InParanoid" id="A0A2G5ECX2"/>
<dbReference type="PANTHER" id="PTHR37261">
    <property type="entry name" value="40S RIBOSOMAL PROTEIN S27"/>
    <property type="match status" value="1"/>
</dbReference>
<dbReference type="EMBL" id="KZ305026">
    <property type="protein sequence ID" value="PIA53609.1"/>
    <property type="molecule type" value="Genomic_DNA"/>
</dbReference>
<dbReference type="STRING" id="218851.A0A2G5ECX2"/>
<protein>
    <submittedName>
        <fullName evidence="2">Uncharacterized protein</fullName>
    </submittedName>
</protein>
<dbReference type="Proteomes" id="UP000230069">
    <property type="component" value="Unassembled WGS sequence"/>
</dbReference>
<accession>A0A2G5ECX2</accession>
<keyword evidence="3" id="KW-1185">Reference proteome</keyword>
<reference evidence="2 3" key="1">
    <citation type="submission" date="2017-09" db="EMBL/GenBank/DDBJ databases">
        <title>WGS assembly of Aquilegia coerulea Goldsmith.</title>
        <authorList>
            <person name="Hodges S."/>
            <person name="Kramer E."/>
            <person name="Nordborg M."/>
            <person name="Tomkins J."/>
            <person name="Borevitz J."/>
            <person name="Derieg N."/>
            <person name="Yan J."/>
            <person name="Mihaltcheva S."/>
            <person name="Hayes R.D."/>
            <person name="Rokhsar D."/>
        </authorList>
    </citation>
    <scope>NUCLEOTIDE SEQUENCE [LARGE SCALE GENOMIC DNA]</scope>
    <source>
        <strain evidence="3">cv. Goldsmith</strain>
    </source>
</reference>
<feature type="region of interest" description="Disordered" evidence="1">
    <location>
        <begin position="335"/>
        <end position="367"/>
    </location>
</feature>
<feature type="region of interest" description="Disordered" evidence="1">
    <location>
        <begin position="135"/>
        <end position="174"/>
    </location>
</feature>
<feature type="compositionally biased region" description="Basic and acidic residues" evidence="1">
    <location>
        <begin position="150"/>
        <end position="164"/>
    </location>
</feature>
<dbReference type="PANTHER" id="PTHR37261:SF1">
    <property type="entry name" value="40S RIBOSOMAL PROTEIN S27"/>
    <property type="match status" value="1"/>
</dbReference>
<organism evidence="2 3">
    <name type="scientific">Aquilegia coerulea</name>
    <name type="common">Rocky mountain columbine</name>
    <dbReference type="NCBI Taxonomy" id="218851"/>
    <lineage>
        <taxon>Eukaryota</taxon>
        <taxon>Viridiplantae</taxon>
        <taxon>Streptophyta</taxon>
        <taxon>Embryophyta</taxon>
        <taxon>Tracheophyta</taxon>
        <taxon>Spermatophyta</taxon>
        <taxon>Magnoliopsida</taxon>
        <taxon>Ranunculales</taxon>
        <taxon>Ranunculaceae</taxon>
        <taxon>Thalictroideae</taxon>
        <taxon>Aquilegia</taxon>
    </lineage>
</organism>
<feature type="region of interest" description="Disordered" evidence="1">
    <location>
        <begin position="580"/>
        <end position="604"/>
    </location>
</feature>
<dbReference type="FunCoup" id="A0A2G5ECX2">
    <property type="interactions" value="1108"/>
</dbReference>
<evidence type="ECO:0000313" key="2">
    <source>
        <dbReference type="EMBL" id="PIA53609.1"/>
    </source>
</evidence>
<dbReference type="AlphaFoldDB" id="A0A2G5ECX2"/>
<sequence length="941" mass="103962">MAEEVVVEEEICKTSSSWISSTNWIVSNNNGSLNDSISFETPISSIKDEEEEFKDSETRKHQSVVLIPPPCSSSDESSPCEIKLSFEKRHEIRQVYVRSTARVFEIYYATGPQSDNEYLCTVRCGIAAKEDDAPLSATPTEEVTSVHIEGSNEQKELLEEKTKSESNSSTDENGWVKIKVPDSALSHSKASSVAKSIDRNTERSIQDFYEATAEINDSSPCISITLRLLSLHTKGCVNLEEIYIYGEPDPTDCNDKVDPMKRSSESSMMAMFVPTLLQLSKTGMFKRTQDKQVAEVRQGLKHQDNESQGSYMGGTMQNEAQSSLLNQEELNLQTAVKGSSESAQIHSNESDQGTGKGTESVNYLNDSSSGRVERVLDQLVSRIGRIEAFCSRFEENMLKPISNIETRLERLEQKLDGLTMTSQSSYMHSCTRITAPDFSCIESETCSLQNDEDESNGYRMSDFASNGTTFIRPSECNSDEMESKFPLKDRNGTHGVESRSFINDEASDSEVVPQLFPGLIITAPEFSSEDDDIDGVRKGNDTDCNDDFVGSKMGSLNKPSLSIDDALAMALAGFISSATTSSSPGEIKDKEVHRMSSSSNSSTDAVIRIQEERIVGGCDEKSFNKIKDEEVPRMSLSSRSSTDAVIRNWLIQEERIAGSCDEKNFTKPITGNINEVEGKVNNSSIEKITDGFATLKTPQVNQGLAMQIPSDDSTEVVQRGFLSREEETDRSCGERSLNKTISGNSDKIEGEVNWYTLEDNMNGFTSLKVNNEEVVRLPCDDSTEAFRGYLLQEEGKYGGCTETSVNQIINGNSHEMQGESEDTTNKFASLKLDSNLNVFNDDVQKSFIVNPGHNTDELPVWDIKFVPHGDLNTRYSLETLLTEASEIKLEDPCTKDHAGNVAISEQSRLNGAEPGLLVQIHNGGDGNTGIPNIECKTQNHD</sequence>
<feature type="compositionally biased region" description="Polar residues" evidence="1">
    <location>
        <begin position="595"/>
        <end position="604"/>
    </location>
</feature>
<evidence type="ECO:0000313" key="3">
    <source>
        <dbReference type="Proteomes" id="UP000230069"/>
    </source>
</evidence>
<evidence type="ECO:0000256" key="1">
    <source>
        <dbReference type="SAM" id="MobiDB-lite"/>
    </source>
</evidence>